<dbReference type="RefSeq" id="WP_075031558.1">
    <property type="nucleotide sequence ID" value="NZ_FONR01000018.1"/>
</dbReference>
<dbReference type="SUPFAM" id="SSF56024">
    <property type="entry name" value="Phospholipase D/nuclease"/>
    <property type="match status" value="1"/>
</dbReference>
<organism evidence="2 3">
    <name type="scientific">Streptomyces mirabilis</name>
    <dbReference type="NCBI Taxonomy" id="68239"/>
    <lineage>
        <taxon>Bacteria</taxon>
        <taxon>Bacillati</taxon>
        <taxon>Actinomycetota</taxon>
        <taxon>Actinomycetes</taxon>
        <taxon>Kitasatosporales</taxon>
        <taxon>Streptomycetaceae</taxon>
        <taxon>Streptomyces</taxon>
    </lineage>
</organism>
<dbReference type="GO" id="GO:0003824">
    <property type="term" value="F:catalytic activity"/>
    <property type="evidence" value="ECO:0007669"/>
    <property type="project" value="InterPro"/>
</dbReference>
<dbReference type="AlphaFoldDB" id="A0A1I2QHA1"/>
<dbReference type="GO" id="GO:0006793">
    <property type="term" value="P:phosphorus metabolic process"/>
    <property type="evidence" value="ECO:0007669"/>
    <property type="project" value="UniProtKB-ARBA"/>
</dbReference>
<dbReference type="Gene3D" id="3.30.870.10">
    <property type="entry name" value="Endonuclease Chain A"/>
    <property type="match status" value="1"/>
</dbReference>
<dbReference type="Proteomes" id="UP000181942">
    <property type="component" value="Unassembled WGS sequence"/>
</dbReference>
<gene>
    <name evidence="2" type="ORF">SAMN02787118_11846</name>
</gene>
<dbReference type="InterPro" id="IPR059166">
    <property type="entry name" value="PLD-like_cat"/>
</dbReference>
<evidence type="ECO:0000259" key="1">
    <source>
        <dbReference type="PROSITE" id="PS50035"/>
    </source>
</evidence>
<dbReference type="CDD" id="cd09176">
    <property type="entry name" value="PLDc_unchar6"/>
    <property type="match status" value="1"/>
</dbReference>
<dbReference type="PROSITE" id="PS50035">
    <property type="entry name" value="PLD"/>
    <property type="match status" value="1"/>
</dbReference>
<sequence length="303" mass="33494">MTRDHIWQQIEQFLHGATRDVLLVAPFIKKETFQAALAAVPASVERVQCVTRWSVAEVAAGVSDPEIAELAEADGRVDISLCHNLHVKLYAADDRCLVGSANLTGKATGRVPAPNIELLIETELAHPEVRRILDAIDLAAVPGTVELARQIREQADLVRDDEDAPQLLVIGESETGARWLPETRNPERLYRVYNGRHGNVASDVLAGVLRDLVHIDIPPGLSEQDFGAEVLARLRSLPEVRTLAENGTLNLDDAKRTLIDGGLHTPDQAQRAVETIAKWLSYFDEVYLVPIGPWEIRQGREIR</sequence>
<dbReference type="OrthoDB" id="4752397at2"/>
<protein>
    <recommendedName>
        <fullName evidence="1">PLD phosphodiesterase domain-containing protein</fullName>
    </recommendedName>
</protein>
<proteinExistence type="predicted"/>
<feature type="domain" description="PLD phosphodiesterase" evidence="1">
    <location>
        <begin position="85"/>
        <end position="107"/>
    </location>
</feature>
<accession>A0A1I2QHA1</accession>
<evidence type="ECO:0000313" key="2">
    <source>
        <dbReference type="EMBL" id="SFG27782.1"/>
    </source>
</evidence>
<evidence type="ECO:0000313" key="3">
    <source>
        <dbReference type="Proteomes" id="UP000181942"/>
    </source>
</evidence>
<dbReference type="InterPro" id="IPR001736">
    <property type="entry name" value="PLipase_D/transphosphatidylase"/>
</dbReference>
<name>A0A1I2QHA1_9ACTN</name>
<reference evidence="2 3" key="1">
    <citation type="submission" date="2016-10" db="EMBL/GenBank/DDBJ databases">
        <authorList>
            <person name="de Groot N.N."/>
        </authorList>
    </citation>
    <scope>NUCLEOTIDE SEQUENCE [LARGE SCALE GENOMIC DNA]</scope>
    <source>
        <strain evidence="2 3">OK461</strain>
    </source>
</reference>
<dbReference type="EMBL" id="FONR01000018">
    <property type="protein sequence ID" value="SFG27782.1"/>
    <property type="molecule type" value="Genomic_DNA"/>
</dbReference>